<sequence>MEDYKLSYRLQPLMSIKGSFMTEARITGIQLFEFDIGTCYQAGKGTLRSCRYGLLQINCGSCTGWGECVMSVNDSSFDIVKWASFLHSLKGMTLQEALITTRLHRILWGGNKADMTQTALLDLSARMEAEANWKENEGYPEPASLRKFATHTAGTGFDLEPEELFQKSSAYYSVLT</sequence>
<protein>
    <submittedName>
        <fullName evidence="1">Uncharacterized protein</fullName>
    </submittedName>
</protein>
<name>A0ABV5AYS3_9BACL</name>
<comment type="caution">
    <text evidence="1">The sequence shown here is derived from an EMBL/GenBank/DDBJ whole genome shotgun (WGS) entry which is preliminary data.</text>
</comment>
<evidence type="ECO:0000313" key="2">
    <source>
        <dbReference type="Proteomes" id="UP001580346"/>
    </source>
</evidence>
<accession>A0ABV5AYS3</accession>
<organism evidence="1 2">
    <name type="scientific">Paenibacillus enshidis</name>
    <dbReference type="NCBI Taxonomy" id="1458439"/>
    <lineage>
        <taxon>Bacteria</taxon>
        <taxon>Bacillati</taxon>
        <taxon>Bacillota</taxon>
        <taxon>Bacilli</taxon>
        <taxon>Bacillales</taxon>
        <taxon>Paenibacillaceae</taxon>
        <taxon>Paenibacillus</taxon>
    </lineage>
</organism>
<dbReference type="Proteomes" id="UP001580346">
    <property type="component" value="Unassembled WGS sequence"/>
</dbReference>
<gene>
    <name evidence="1" type="ORF">ACE41H_17310</name>
</gene>
<reference evidence="1 2" key="1">
    <citation type="submission" date="2024-09" db="EMBL/GenBank/DDBJ databases">
        <title>Paenibacillus zeirhizospherea sp. nov., isolated from surface of the maize (Zea mays) roots in a horticulture field, Hungary.</title>
        <authorList>
            <person name="Marton D."/>
            <person name="Farkas M."/>
            <person name="Bedics A."/>
            <person name="Toth E."/>
            <person name="Tancsics A."/>
            <person name="Boka K."/>
            <person name="Maroti G."/>
            <person name="Kriszt B."/>
            <person name="Cserhati M."/>
        </authorList>
    </citation>
    <scope>NUCLEOTIDE SEQUENCE [LARGE SCALE GENOMIC DNA]</scope>
    <source>
        <strain evidence="1 2">KCTC 33519</strain>
    </source>
</reference>
<evidence type="ECO:0000313" key="1">
    <source>
        <dbReference type="EMBL" id="MFB5268524.1"/>
    </source>
</evidence>
<dbReference type="EMBL" id="JBHHMI010000017">
    <property type="protein sequence ID" value="MFB5268524.1"/>
    <property type="molecule type" value="Genomic_DNA"/>
</dbReference>
<keyword evidence="2" id="KW-1185">Reference proteome</keyword>
<dbReference type="RefSeq" id="WP_375356745.1">
    <property type="nucleotide sequence ID" value="NZ_JBHHMI010000017.1"/>
</dbReference>
<proteinExistence type="predicted"/>